<protein>
    <recommendedName>
        <fullName evidence="8">V-type proton ATPase subunit G</fullName>
    </recommendedName>
</protein>
<evidence type="ECO:0000313" key="7">
    <source>
        <dbReference type="Proteomes" id="UP000673691"/>
    </source>
</evidence>
<comment type="similarity">
    <text evidence="1">Belongs to the V-ATPase G subunit family.</text>
</comment>
<gene>
    <name evidence="6" type="ORF">BJ554DRAFT_3528</name>
</gene>
<sequence length="125" mass="14131">MEKAEPASVPIFPDRIQRLKDARTEAQKEIEQLKAQKLAEFQDFEKQGRLHIPCFIPDVFFRAFDQHAGSSDQVNQKVNADTDKELVQINEAFAAKKQSVIDRLMATVVTCEPKAHVNAKPGVRV</sequence>
<feature type="coiled-coil region" evidence="5">
    <location>
        <begin position="16"/>
        <end position="43"/>
    </location>
</feature>
<dbReference type="GO" id="GO:0000221">
    <property type="term" value="C:vacuolar proton-transporting V-type ATPase, V1 domain"/>
    <property type="evidence" value="ECO:0007669"/>
    <property type="project" value="TreeGrafter"/>
</dbReference>
<evidence type="ECO:0000256" key="1">
    <source>
        <dbReference type="ARBA" id="ARBA00010066"/>
    </source>
</evidence>
<evidence type="ECO:0000256" key="2">
    <source>
        <dbReference type="ARBA" id="ARBA00022448"/>
    </source>
</evidence>
<dbReference type="OrthoDB" id="250802at2759"/>
<dbReference type="GO" id="GO:0016887">
    <property type="term" value="F:ATP hydrolysis activity"/>
    <property type="evidence" value="ECO:0007669"/>
    <property type="project" value="TreeGrafter"/>
</dbReference>
<dbReference type="GO" id="GO:0046961">
    <property type="term" value="F:proton-transporting ATPase activity, rotational mechanism"/>
    <property type="evidence" value="ECO:0007669"/>
    <property type="project" value="InterPro"/>
</dbReference>
<evidence type="ECO:0000256" key="3">
    <source>
        <dbReference type="ARBA" id="ARBA00022781"/>
    </source>
</evidence>
<evidence type="ECO:0008006" key="8">
    <source>
        <dbReference type="Google" id="ProtNLM"/>
    </source>
</evidence>
<evidence type="ECO:0000313" key="6">
    <source>
        <dbReference type="EMBL" id="KAG5456666.1"/>
    </source>
</evidence>
<dbReference type="InterPro" id="IPR005124">
    <property type="entry name" value="V-ATPase_G"/>
</dbReference>
<dbReference type="EMBL" id="JAEFCI010011370">
    <property type="protein sequence ID" value="KAG5456666.1"/>
    <property type="molecule type" value="Genomic_DNA"/>
</dbReference>
<dbReference type="AlphaFoldDB" id="A0A8H8DFV9"/>
<keyword evidence="5" id="KW-0175">Coiled coil</keyword>
<keyword evidence="2" id="KW-0813">Transport</keyword>
<keyword evidence="4" id="KW-0406">Ion transport</keyword>
<proteinExistence type="inferred from homology"/>
<keyword evidence="7" id="KW-1185">Reference proteome</keyword>
<dbReference type="Gene3D" id="1.20.5.2950">
    <property type="match status" value="1"/>
</dbReference>
<evidence type="ECO:0000256" key="4">
    <source>
        <dbReference type="ARBA" id="ARBA00023065"/>
    </source>
</evidence>
<dbReference type="PANTHER" id="PTHR12713">
    <property type="entry name" value="VACUOLAR ATP SYNTHASE SUBUNIT G"/>
    <property type="match status" value="1"/>
</dbReference>
<evidence type="ECO:0000256" key="5">
    <source>
        <dbReference type="SAM" id="Coils"/>
    </source>
</evidence>
<accession>A0A8H8DFV9</accession>
<dbReference type="Pfam" id="PF03179">
    <property type="entry name" value="V-ATPase_G"/>
    <property type="match status" value="2"/>
</dbReference>
<reference evidence="6 7" key="1">
    <citation type="journal article" name="Sci. Rep.">
        <title>Genome-scale phylogenetic analyses confirm Olpidium as the closest living zoosporic fungus to the non-flagellated, terrestrial fungi.</title>
        <authorList>
            <person name="Chang Y."/>
            <person name="Rochon D."/>
            <person name="Sekimoto S."/>
            <person name="Wang Y."/>
            <person name="Chovatia M."/>
            <person name="Sandor L."/>
            <person name="Salamov A."/>
            <person name="Grigoriev I.V."/>
            <person name="Stajich J.E."/>
            <person name="Spatafora J.W."/>
        </authorList>
    </citation>
    <scope>NUCLEOTIDE SEQUENCE [LARGE SCALE GENOMIC DNA]</scope>
    <source>
        <strain evidence="6">S191</strain>
    </source>
</reference>
<organism evidence="6 7">
    <name type="scientific">Olpidium bornovanus</name>
    <dbReference type="NCBI Taxonomy" id="278681"/>
    <lineage>
        <taxon>Eukaryota</taxon>
        <taxon>Fungi</taxon>
        <taxon>Fungi incertae sedis</taxon>
        <taxon>Olpidiomycota</taxon>
        <taxon>Olpidiomycotina</taxon>
        <taxon>Olpidiomycetes</taxon>
        <taxon>Olpidiales</taxon>
        <taxon>Olpidiaceae</taxon>
        <taxon>Olpidium</taxon>
    </lineage>
</organism>
<dbReference type="Proteomes" id="UP000673691">
    <property type="component" value="Unassembled WGS sequence"/>
</dbReference>
<keyword evidence="3" id="KW-0375">Hydrogen ion transport</keyword>
<comment type="caution">
    <text evidence="6">The sequence shown here is derived from an EMBL/GenBank/DDBJ whole genome shotgun (WGS) entry which is preliminary data.</text>
</comment>
<name>A0A8H8DFV9_9FUNG</name>
<dbReference type="PANTHER" id="PTHR12713:SF11">
    <property type="entry name" value="V-TYPE PROTON ATPASE SUBUNIT G"/>
    <property type="match status" value="1"/>
</dbReference>